<evidence type="ECO:0000313" key="2">
    <source>
        <dbReference type="Proteomes" id="UP000249696"/>
    </source>
</evidence>
<comment type="caution">
    <text evidence="1">The sequence shown here is derived from an EMBL/GenBank/DDBJ whole genome shotgun (WGS) entry which is preliminary data.</text>
</comment>
<dbReference type="AlphaFoldDB" id="A0A327QUP1"/>
<proteinExistence type="predicted"/>
<protein>
    <submittedName>
        <fullName evidence="1">Uncharacterized protein</fullName>
    </submittedName>
</protein>
<dbReference type="Proteomes" id="UP000249696">
    <property type="component" value="Unassembled WGS sequence"/>
</dbReference>
<reference evidence="1 2" key="1">
    <citation type="submission" date="2018-06" db="EMBL/GenBank/DDBJ databases">
        <title>Genomic Encyclopedia of Archaeal and Bacterial Type Strains, Phase II (KMG-II): from individual species to whole genera.</title>
        <authorList>
            <person name="Goeker M."/>
        </authorList>
    </citation>
    <scope>NUCLEOTIDE SEQUENCE [LARGE SCALE GENOMIC DNA]</scope>
    <source>
        <strain evidence="1 2">DSM 23522</strain>
    </source>
</reference>
<sequence>MKIRVISIISRIIMPAWPMSLIIFRKINYVLQEEITKMKQEFKIIKQFYLLQLKYK</sequence>
<evidence type="ECO:0000313" key="1">
    <source>
        <dbReference type="EMBL" id="RAJ07123.1"/>
    </source>
</evidence>
<accession>A0A327QUP1</accession>
<keyword evidence="2" id="KW-1185">Reference proteome</keyword>
<name>A0A327QUP1_9FLAO</name>
<organism evidence="1 2">
    <name type="scientific">Arenibacter echinorum</name>
    <dbReference type="NCBI Taxonomy" id="440515"/>
    <lineage>
        <taxon>Bacteria</taxon>
        <taxon>Pseudomonadati</taxon>
        <taxon>Bacteroidota</taxon>
        <taxon>Flavobacteriia</taxon>
        <taxon>Flavobacteriales</taxon>
        <taxon>Flavobacteriaceae</taxon>
        <taxon>Arenibacter</taxon>
    </lineage>
</organism>
<dbReference type="EMBL" id="QLLN01000009">
    <property type="protein sequence ID" value="RAJ07123.1"/>
    <property type="molecule type" value="Genomic_DNA"/>
</dbReference>
<gene>
    <name evidence="1" type="ORF">LV92_04025</name>
</gene>